<dbReference type="CDD" id="cd00392">
    <property type="entry name" value="Ribosomal_L13"/>
    <property type="match status" value="1"/>
</dbReference>
<dbReference type="EMBL" id="NJBO01000008">
    <property type="protein sequence ID" value="TKJ42824.1"/>
    <property type="molecule type" value="Genomic_DNA"/>
</dbReference>
<sequence length="145" mass="16671">MVETGAGMRKETHKWWLVDARDQVLGRLATRIATILMGKSKPTYTPHVDAGDFVVVVNADKVRLTGRKAENKVYYHHSFYPGGLKEVPFKRMLKRHPERVLFLAVKNMLPKNKLRARRLGRLKIYASALHPHQAQKPEMFEIGGR</sequence>
<keyword evidence="3 5" id="KW-0687">Ribonucleoprotein</keyword>
<evidence type="ECO:0000256" key="5">
    <source>
        <dbReference type="HAMAP-Rule" id="MF_01366"/>
    </source>
</evidence>
<evidence type="ECO:0000256" key="3">
    <source>
        <dbReference type="ARBA" id="ARBA00023274"/>
    </source>
</evidence>
<dbReference type="InterPro" id="IPR005823">
    <property type="entry name" value="Ribosomal_uL13_bac-type"/>
</dbReference>
<dbReference type="NCBIfam" id="TIGR01066">
    <property type="entry name" value="rplM_bact"/>
    <property type="match status" value="1"/>
</dbReference>
<dbReference type="PANTHER" id="PTHR11545">
    <property type="entry name" value="RIBOSOMAL PROTEIN L13"/>
    <property type="match status" value="1"/>
</dbReference>
<organism evidence="6 7">
    <name type="scientific">candidate division TA06 bacterium B3_TA06</name>
    <dbReference type="NCBI Taxonomy" id="2012487"/>
    <lineage>
        <taxon>Bacteria</taxon>
        <taxon>Bacteria division TA06</taxon>
    </lineage>
</organism>
<dbReference type="InterPro" id="IPR036899">
    <property type="entry name" value="Ribosomal_uL13_sf"/>
</dbReference>
<keyword evidence="2 5" id="KW-0689">Ribosomal protein</keyword>
<dbReference type="GO" id="GO:0022625">
    <property type="term" value="C:cytosolic large ribosomal subunit"/>
    <property type="evidence" value="ECO:0007669"/>
    <property type="project" value="TreeGrafter"/>
</dbReference>
<dbReference type="SUPFAM" id="SSF52161">
    <property type="entry name" value="Ribosomal protein L13"/>
    <property type="match status" value="1"/>
</dbReference>
<gene>
    <name evidence="5" type="primary">rplM</name>
    <name evidence="6" type="ORF">CEE36_06040</name>
</gene>
<comment type="caution">
    <text evidence="6">The sequence shown here is derived from an EMBL/GenBank/DDBJ whole genome shotgun (WGS) entry which is preliminary data.</text>
</comment>
<dbReference type="GO" id="GO:0006412">
    <property type="term" value="P:translation"/>
    <property type="evidence" value="ECO:0007669"/>
    <property type="project" value="UniProtKB-UniRule"/>
</dbReference>
<comment type="similarity">
    <text evidence="1 5">Belongs to the universal ribosomal protein uL13 family.</text>
</comment>
<dbReference type="GO" id="GO:0003735">
    <property type="term" value="F:structural constituent of ribosome"/>
    <property type="evidence" value="ECO:0007669"/>
    <property type="project" value="InterPro"/>
</dbReference>
<dbReference type="PANTHER" id="PTHR11545:SF2">
    <property type="entry name" value="LARGE RIBOSOMAL SUBUNIT PROTEIN UL13M"/>
    <property type="match status" value="1"/>
</dbReference>
<dbReference type="Pfam" id="PF00572">
    <property type="entry name" value="Ribosomal_L13"/>
    <property type="match status" value="1"/>
</dbReference>
<dbReference type="Gene3D" id="3.90.1180.10">
    <property type="entry name" value="Ribosomal protein L13"/>
    <property type="match status" value="1"/>
</dbReference>
<dbReference type="AlphaFoldDB" id="A0A532V6J3"/>
<accession>A0A532V6J3</accession>
<evidence type="ECO:0000313" key="7">
    <source>
        <dbReference type="Proteomes" id="UP000317778"/>
    </source>
</evidence>
<reference evidence="6 7" key="1">
    <citation type="submission" date="2017-06" db="EMBL/GenBank/DDBJ databases">
        <title>Novel microbial phyla capable of carbon fixation and sulfur reduction in deep-sea sediments.</title>
        <authorList>
            <person name="Huang J."/>
            <person name="Baker B."/>
            <person name="Wang Y."/>
        </authorList>
    </citation>
    <scope>NUCLEOTIDE SEQUENCE [LARGE SCALE GENOMIC DNA]</scope>
    <source>
        <strain evidence="6">B3_TA06</strain>
    </source>
</reference>
<comment type="subunit">
    <text evidence="5">Part of the 50S ribosomal subunit.</text>
</comment>
<evidence type="ECO:0000256" key="1">
    <source>
        <dbReference type="ARBA" id="ARBA00006227"/>
    </source>
</evidence>
<proteinExistence type="inferred from homology"/>
<evidence type="ECO:0000256" key="4">
    <source>
        <dbReference type="ARBA" id="ARBA00035201"/>
    </source>
</evidence>
<comment type="function">
    <text evidence="5">This protein is one of the early assembly proteins of the 50S ribosomal subunit, although it is not seen to bind rRNA by itself. It is important during the early stages of 50S assembly.</text>
</comment>
<dbReference type="HAMAP" id="MF_01366">
    <property type="entry name" value="Ribosomal_uL13"/>
    <property type="match status" value="1"/>
</dbReference>
<protein>
    <recommendedName>
        <fullName evidence="4 5">Large ribosomal subunit protein uL13</fullName>
    </recommendedName>
</protein>
<evidence type="ECO:0000256" key="2">
    <source>
        <dbReference type="ARBA" id="ARBA00022980"/>
    </source>
</evidence>
<evidence type="ECO:0000313" key="6">
    <source>
        <dbReference type="EMBL" id="TKJ42824.1"/>
    </source>
</evidence>
<dbReference type="GO" id="GO:0003729">
    <property type="term" value="F:mRNA binding"/>
    <property type="evidence" value="ECO:0007669"/>
    <property type="project" value="TreeGrafter"/>
</dbReference>
<dbReference type="InterPro" id="IPR005822">
    <property type="entry name" value="Ribosomal_uL13"/>
</dbReference>
<dbReference type="Proteomes" id="UP000317778">
    <property type="component" value="Unassembled WGS sequence"/>
</dbReference>
<dbReference type="PIRSF" id="PIRSF002181">
    <property type="entry name" value="Ribosomal_L13"/>
    <property type="match status" value="1"/>
</dbReference>
<name>A0A532V6J3_UNCT6</name>
<dbReference type="GO" id="GO:0017148">
    <property type="term" value="P:negative regulation of translation"/>
    <property type="evidence" value="ECO:0007669"/>
    <property type="project" value="TreeGrafter"/>
</dbReference>
<dbReference type="FunFam" id="3.90.1180.10:FF:000001">
    <property type="entry name" value="50S ribosomal protein L13"/>
    <property type="match status" value="1"/>
</dbReference>